<comment type="caution">
    <text evidence="2">The sequence shown here is derived from an EMBL/GenBank/DDBJ whole genome shotgun (WGS) entry which is preliminary data.</text>
</comment>
<evidence type="ECO:0000313" key="3">
    <source>
        <dbReference type="Proteomes" id="UP000534783"/>
    </source>
</evidence>
<feature type="region of interest" description="Disordered" evidence="1">
    <location>
        <begin position="1"/>
        <end position="25"/>
    </location>
</feature>
<organism evidence="2 3">
    <name type="scientific">Candidatus Manganitrophus noduliformans</name>
    <dbReference type="NCBI Taxonomy" id="2606439"/>
    <lineage>
        <taxon>Bacteria</taxon>
        <taxon>Pseudomonadati</taxon>
        <taxon>Nitrospirota</taxon>
        <taxon>Nitrospiria</taxon>
        <taxon>Candidatus Troglogloeales</taxon>
        <taxon>Candidatus Manganitrophaceae</taxon>
        <taxon>Candidatus Manganitrophus</taxon>
    </lineage>
</organism>
<feature type="region of interest" description="Disordered" evidence="1">
    <location>
        <begin position="60"/>
        <end position="93"/>
    </location>
</feature>
<proteinExistence type="predicted"/>
<name>A0A7X6DMQ9_9BACT</name>
<sequence>MKKTTPKKNENFPQEEVNGRPDDRLLQERIAERAYALYQRRGQYHGNDLADWLEAEQSVLSEHGSNAVSPAPAAKPASRAKSTRKRSGEQKAS</sequence>
<dbReference type="InterPro" id="IPR021327">
    <property type="entry name" value="DUF2934"/>
</dbReference>
<feature type="compositionally biased region" description="Low complexity" evidence="1">
    <location>
        <begin position="69"/>
        <end position="80"/>
    </location>
</feature>
<protein>
    <submittedName>
        <fullName evidence="2">DUF2934 domain-containing protein</fullName>
    </submittedName>
</protein>
<dbReference type="EMBL" id="VTOW01000001">
    <property type="protein sequence ID" value="NKE70004.1"/>
    <property type="molecule type" value="Genomic_DNA"/>
</dbReference>
<keyword evidence="3" id="KW-1185">Reference proteome</keyword>
<accession>A0A7X6DMQ9</accession>
<dbReference type="AlphaFoldDB" id="A0A7X6DMQ9"/>
<dbReference type="RefSeq" id="WP_168058275.1">
    <property type="nucleotide sequence ID" value="NZ_VTOW01000001.1"/>
</dbReference>
<dbReference type="Pfam" id="PF11154">
    <property type="entry name" value="DUF2934"/>
    <property type="match status" value="1"/>
</dbReference>
<dbReference type="Proteomes" id="UP000534783">
    <property type="component" value="Unassembled WGS sequence"/>
</dbReference>
<gene>
    <name evidence="2" type="ORF">MNODULE_04505</name>
</gene>
<evidence type="ECO:0000256" key="1">
    <source>
        <dbReference type="SAM" id="MobiDB-lite"/>
    </source>
</evidence>
<evidence type="ECO:0000313" key="2">
    <source>
        <dbReference type="EMBL" id="NKE70004.1"/>
    </source>
</evidence>
<reference evidence="2 3" key="1">
    <citation type="journal article" date="2020" name="Nature">
        <title>Bacterial chemolithoautotrophy via manganese oxidation.</title>
        <authorList>
            <person name="Yu H."/>
            <person name="Leadbetter J.R."/>
        </authorList>
    </citation>
    <scope>NUCLEOTIDE SEQUENCE [LARGE SCALE GENOMIC DNA]</scope>
    <source>
        <strain evidence="2 3">Mn-1</strain>
    </source>
</reference>